<dbReference type="PANTHER" id="PTHR43065">
    <property type="entry name" value="SENSOR HISTIDINE KINASE"/>
    <property type="match status" value="1"/>
</dbReference>
<reference evidence="11 12" key="1">
    <citation type="submission" date="2020-08" db="EMBL/GenBank/DDBJ databases">
        <title>Novel species isolated from subtropical streams in China.</title>
        <authorList>
            <person name="Lu H."/>
        </authorList>
    </citation>
    <scope>NUCLEOTIDE SEQUENCE [LARGE SCALE GENOMIC DNA]</scope>
    <source>
        <strain evidence="11 12">KCTC 52442</strain>
    </source>
</reference>
<evidence type="ECO:0000259" key="10">
    <source>
        <dbReference type="PROSITE" id="PS50885"/>
    </source>
</evidence>
<comment type="catalytic activity">
    <reaction evidence="1">
        <text>ATP + protein L-histidine = ADP + protein N-phospho-L-histidine.</text>
        <dbReference type="EC" id="2.7.13.3"/>
    </reaction>
</comment>
<comment type="caution">
    <text evidence="11">The sequence shown here is derived from an EMBL/GenBank/DDBJ whole genome shotgun (WGS) entry which is preliminary data.</text>
</comment>
<dbReference type="EMBL" id="JACOFU010000002">
    <property type="protein sequence ID" value="MBC3830988.1"/>
    <property type="molecule type" value="Genomic_DNA"/>
</dbReference>
<evidence type="ECO:0000256" key="4">
    <source>
        <dbReference type="ARBA" id="ARBA00022553"/>
    </source>
</evidence>
<dbReference type="SMART" id="SM00304">
    <property type="entry name" value="HAMP"/>
    <property type="match status" value="1"/>
</dbReference>
<evidence type="ECO:0000256" key="6">
    <source>
        <dbReference type="ARBA" id="ARBA00022777"/>
    </source>
</evidence>
<name>A0ABR6XNX6_9BURK</name>
<keyword evidence="4" id="KW-0597">Phosphoprotein</keyword>
<dbReference type="Pfam" id="PF02518">
    <property type="entry name" value="HATPase_c"/>
    <property type="match status" value="1"/>
</dbReference>
<dbReference type="PRINTS" id="PR00344">
    <property type="entry name" value="BCTRLSENSOR"/>
</dbReference>
<feature type="transmembrane region" description="Helical" evidence="8">
    <location>
        <begin position="6"/>
        <end position="34"/>
    </location>
</feature>
<gene>
    <name evidence="11" type="ORF">H8K33_05675</name>
</gene>
<organism evidence="11 12">
    <name type="scientific">Undibacterium amnicola</name>
    <dbReference type="NCBI Taxonomy" id="1834038"/>
    <lineage>
        <taxon>Bacteria</taxon>
        <taxon>Pseudomonadati</taxon>
        <taxon>Pseudomonadota</taxon>
        <taxon>Betaproteobacteria</taxon>
        <taxon>Burkholderiales</taxon>
        <taxon>Oxalobacteraceae</taxon>
        <taxon>Undibacterium</taxon>
    </lineage>
</organism>
<keyword evidence="6 11" id="KW-0418">Kinase</keyword>
<dbReference type="InterPro" id="IPR036890">
    <property type="entry name" value="HATPase_C_sf"/>
</dbReference>
<keyword evidence="8" id="KW-0472">Membrane</keyword>
<comment type="subcellular location">
    <subcellularLocation>
        <location evidence="2">Membrane</location>
    </subcellularLocation>
</comment>
<dbReference type="Pfam" id="PF00672">
    <property type="entry name" value="HAMP"/>
    <property type="match status" value="1"/>
</dbReference>
<evidence type="ECO:0000313" key="11">
    <source>
        <dbReference type="EMBL" id="MBC3830988.1"/>
    </source>
</evidence>
<feature type="transmembrane region" description="Helical" evidence="8">
    <location>
        <begin position="169"/>
        <end position="188"/>
    </location>
</feature>
<keyword evidence="12" id="KW-1185">Reference proteome</keyword>
<dbReference type="CDD" id="cd06225">
    <property type="entry name" value="HAMP"/>
    <property type="match status" value="1"/>
</dbReference>
<dbReference type="EC" id="2.7.13.3" evidence="3"/>
<keyword evidence="8" id="KW-1133">Transmembrane helix</keyword>
<dbReference type="PANTHER" id="PTHR43065:SF47">
    <property type="match status" value="1"/>
</dbReference>
<feature type="domain" description="HAMP" evidence="10">
    <location>
        <begin position="188"/>
        <end position="240"/>
    </location>
</feature>
<dbReference type="PROSITE" id="PS50109">
    <property type="entry name" value="HIS_KIN"/>
    <property type="match status" value="1"/>
</dbReference>
<keyword evidence="7" id="KW-0175">Coiled coil</keyword>
<evidence type="ECO:0000313" key="12">
    <source>
        <dbReference type="Proteomes" id="UP000643610"/>
    </source>
</evidence>
<dbReference type="SUPFAM" id="SSF158472">
    <property type="entry name" value="HAMP domain-like"/>
    <property type="match status" value="1"/>
</dbReference>
<dbReference type="SMART" id="SM00387">
    <property type="entry name" value="HATPase_c"/>
    <property type="match status" value="1"/>
</dbReference>
<dbReference type="InterPro" id="IPR003660">
    <property type="entry name" value="HAMP_dom"/>
</dbReference>
<evidence type="ECO:0000256" key="1">
    <source>
        <dbReference type="ARBA" id="ARBA00000085"/>
    </source>
</evidence>
<feature type="domain" description="Histidine kinase" evidence="9">
    <location>
        <begin position="296"/>
        <end position="530"/>
    </location>
</feature>
<protein>
    <recommendedName>
        <fullName evidence="3">histidine kinase</fullName>
        <ecNumber evidence="3">2.7.13.3</ecNumber>
    </recommendedName>
</protein>
<evidence type="ECO:0000256" key="5">
    <source>
        <dbReference type="ARBA" id="ARBA00022679"/>
    </source>
</evidence>
<dbReference type="InterPro" id="IPR003594">
    <property type="entry name" value="HATPase_dom"/>
</dbReference>
<sequence>MTRRLFLRFFLTITGQFTVIAFLASSLLVANVLYTGNRTLNAALLENIKISVGQTSQLLNLTVSTYASNKDLRTVQAFLDEILDKEAKNGLIYVLVADAEGKTLISTRPLGADTPTPDQINQYERAALTGTINVRNRLLLPGNQVGFLQYGLSTENIITATTIERRNSLIRTLVVVLLTFLAIVFFGHQITKKLQQMILASREIVAGNYQMRIAASGTNELALMSEHFNRMVDAVQLKIQEITELNLSLESRVQSRTVELENSKQQLENNLLQLKEAQRQLISKEKLASLGSLVAGIAHELNTPIGNAYTVSTTVTEKVDEFKAACTDASIKKSTLTRFSSEMAEAADLLTKNLHRASELITSFKTVAVDQASENRRKFNLLKTMEELAITLQPRIKKTQIQFLLDIPAEIILDSYPGPLIQVVSNLFNNGVLHGFDQQERGELILMASIDKDNPQYVSIQFSDNGVGIQPRNLDKIFDPFFTTKFGQGGSGLGLNICYNIVSGLLGGQISVHSILGVGTKFTIWIPISVENHEKQSNTAVQIS</sequence>
<evidence type="ECO:0000256" key="3">
    <source>
        <dbReference type="ARBA" id="ARBA00012438"/>
    </source>
</evidence>
<dbReference type="SUPFAM" id="SSF55874">
    <property type="entry name" value="ATPase domain of HSP90 chaperone/DNA topoisomerase II/histidine kinase"/>
    <property type="match status" value="1"/>
</dbReference>
<keyword evidence="5" id="KW-0808">Transferase</keyword>
<dbReference type="Proteomes" id="UP000643610">
    <property type="component" value="Unassembled WGS sequence"/>
</dbReference>
<dbReference type="Gene3D" id="1.10.287.130">
    <property type="match status" value="1"/>
</dbReference>
<dbReference type="Gene3D" id="3.30.565.10">
    <property type="entry name" value="Histidine kinase-like ATPase, C-terminal domain"/>
    <property type="match status" value="1"/>
</dbReference>
<proteinExistence type="predicted"/>
<dbReference type="PROSITE" id="PS50885">
    <property type="entry name" value="HAMP"/>
    <property type="match status" value="1"/>
</dbReference>
<keyword evidence="8" id="KW-0812">Transmembrane</keyword>
<evidence type="ECO:0000256" key="2">
    <source>
        <dbReference type="ARBA" id="ARBA00004370"/>
    </source>
</evidence>
<evidence type="ECO:0000256" key="7">
    <source>
        <dbReference type="SAM" id="Coils"/>
    </source>
</evidence>
<evidence type="ECO:0000256" key="8">
    <source>
        <dbReference type="SAM" id="Phobius"/>
    </source>
</evidence>
<dbReference type="InterPro" id="IPR004358">
    <property type="entry name" value="Sig_transdc_His_kin-like_C"/>
</dbReference>
<feature type="coiled-coil region" evidence="7">
    <location>
        <begin position="250"/>
        <end position="287"/>
    </location>
</feature>
<evidence type="ECO:0000259" key="9">
    <source>
        <dbReference type="PROSITE" id="PS50109"/>
    </source>
</evidence>
<accession>A0ABR6XNX6</accession>
<dbReference type="GO" id="GO:0016301">
    <property type="term" value="F:kinase activity"/>
    <property type="evidence" value="ECO:0007669"/>
    <property type="project" value="UniProtKB-KW"/>
</dbReference>
<dbReference type="RefSeq" id="WP_186890024.1">
    <property type="nucleotide sequence ID" value="NZ_JACOFU010000002.1"/>
</dbReference>
<dbReference type="InterPro" id="IPR005467">
    <property type="entry name" value="His_kinase_dom"/>
</dbReference>
<dbReference type="Gene3D" id="6.10.340.10">
    <property type="match status" value="1"/>
</dbReference>